<comment type="similarity">
    <text evidence="2">Belongs to the Cu-Zn superoxide dismutase family.</text>
</comment>
<evidence type="ECO:0000256" key="4">
    <source>
        <dbReference type="ARBA" id="ARBA00022729"/>
    </source>
</evidence>
<dbReference type="GO" id="GO:0005507">
    <property type="term" value="F:copper ion binding"/>
    <property type="evidence" value="ECO:0007669"/>
    <property type="project" value="InterPro"/>
</dbReference>
<dbReference type="CDD" id="cd00305">
    <property type="entry name" value="Cu-Zn_Superoxide_Dismutase"/>
    <property type="match status" value="1"/>
</dbReference>
<evidence type="ECO:0000256" key="3">
    <source>
        <dbReference type="ARBA" id="ARBA00022723"/>
    </source>
</evidence>
<dbReference type="InterPro" id="IPR018152">
    <property type="entry name" value="SOD_Cu/Zn_BS"/>
</dbReference>
<dbReference type="PROSITE" id="PS00087">
    <property type="entry name" value="SOD_CU_ZN_1"/>
    <property type="match status" value="1"/>
</dbReference>
<dbReference type="OrthoDB" id="9792957at2"/>
<keyword evidence="4 10" id="KW-0732">Signal</keyword>
<evidence type="ECO:0000313" key="13">
    <source>
        <dbReference type="Proteomes" id="UP000031972"/>
    </source>
</evidence>
<evidence type="ECO:0000256" key="7">
    <source>
        <dbReference type="ARBA" id="ARBA00023157"/>
    </source>
</evidence>
<evidence type="ECO:0000256" key="10">
    <source>
        <dbReference type="SAM" id="SignalP"/>
    </source>
</evidence>
<evidence type="ECO:0000256" key="1">
    <source>
        <dbReference type="ARBA" id="ARBA00001947"/>
    </source>
</evidence>
<dbReference type="GO" id="GO:0004784">
    <property type="term" value="F:superoxide dismutase activity"/>
    <property type="evidence" value="ECO:0007669"/>
    <property type="project" value="UniProtKB-EC"/>
</dbReference>
<keyword evidence="5" id="KW-0862">Zinc</keyword>
<dbReference type="PANTHER" id="PTHR10003">
    <property type="entry name" value="SUPEROXIDE DISMUTASE CU-ZN -RELATED"/>
    <property type="match status" value="1"/>
</dbReference>
<dbReference type="Pfam" id="PF00080">
    <property type="entry name" value="Sod_Cu"/>
    <property type="match status" value="1"/>
</dbReference>
<evidence type="ECO:0000256" key="5">
    <source>
        <dbReference type="ARBA" id="ARBA00022833"/>
    </source>
</evidence>
<dbReference type="Gene3D" id="2.60.40.200">
    <property type="entry name" value="Superoxide dismutase, copper/zinc binding domain"/>
    <property type="match status" value="1"/>
</dbReference>
<feature type="chain" id="PRO_5039441373" evidence="10">
    <location>
        <begin position="22"/>
        <end position="188"/>
    </location>
</feature>
<evidence type="ECO:0000256" key="6">
    <source>
        <dbReference type="ARBA" id="ARBA00023008"/>
    </source>
</evidence>
<feature type="domain" description="Superoxide dismutase copper/zinc binding" evidence="11">
    <location>
        <begin position="55"/>
        <end position="186"/>
    </location>
</feature>
<dbReference type="SUPFAM" id="SSF49329">
    <property type="entry name" value="Cu,Zn superoxide dismutase-like"/>
    <property type="match status" value="1"/>
</dbReference>
<dbReference type="Proteomes" id="UP000031972">
    <property type="component" value="Unassembled WGS sequence"/>
</dbReference>
<dbReference type="InterPro" id="IPR024134">
    <property type="entry name" value="SOD_Cu/Zn_/chaperone"/>
</dbReference>
<proteinExistence type="inferred from homology"/>
<organism evidence="12 13">
    <name type="scientific">Jeotgalibacillus campisalis</name>
    <dbReference type="NCBI Taxonomy" id="220754"/>
    <lineage>
        <taxon>Bacteria</taxon>
        <taxon>Bacillati</taxon>
        <taxon>Bacillota</taxon>
        <taxon>Bacilli</taxon>
        <taxon>Bacillales</taxon>
        <taxon>Caryophanaceae</taxon>
        <taxon>Jeotgalibacillus</taxon>
    </lineage>
</organism>
<dbReference type="InterPro" id="IPR036423">
    <property type="entry name" value="SOD-like_Cu/Zn_dom_sf"/>
</dbReference>
<evidence type="ECO:0000259" key="11">
    <source>
        <dbReference type="Pfam" id="PF00080"/>
    </source>
</evidence>
<keyword evidence="6" id="KW-0186">Copper</keyword>
<protein>
    <submittedName>
        <fullName evidence="12">Superoxide dismutase-like protein yojM</fullName>
        <ecNumber evidence="12">1.15.1.1</ecNumber>
    </submittedName>
</protein>
<keyword evidence="7" id="KW-1015">Disulfide bond</keyword>
<feature type="compositionally biased region" description="Basic and acidic residues" evidence="9">
    <location>
        <begin position="164"/>
        <end position="173"/>
    </location>
</feature>
<dbReference type="AlphaFoldDB" id="A0A0C2RFY4"/>
<comment type="function">
    <text evidence="8">Destroys radicals which are normally produced within the cells and which are toxic to biological systems. May play a role in favoring mycobacterial survival in phagocytes.</text>
</comment>
<evidence type="ECO:0000256" key="9">
    <source>
        <dbReference type="SAM" id="MobiDB-lite"/>
    </source>
</evidence>
<name>A0A0C2RFY4_9BACL</name>
<dbReference type="EC" id="1.15.1.1" evidence="12"/>
<sequence length="188" mass="19810">MKIKSIGICFFIGAMLGGCNAYSPITGDEKTVPVSEEAAPMIEVIMKDVNGESMGTALLNETEKGVSIAIKAEGLEPGEKAIHFHEKGSCEPPEFTSAGGHFNPEGKQHGFDNPEGFHAGDLPNLVVDQDGTVDLELVVEAVTLKKGAKNSLLDEDGSSLVIHEGPDDYKTDPSGKSGKRILCGEING</sequence>
<comment type="cofactor">
    <cofactor evidence="1">
        <name>Zn(2+)</name>
        <dbReference type="ChEBI" id="CHEBI:29105"/>
    </cofactor>
</comment>
<dbReference type="FunFam" id="2.60.40.200:FF:000005">
    <property type="entry name" value="Superoxide dismutase [Cu-Zn]"/>
    <property type="match status" value="1"/>
</dbReference>
<evidence type="ECO:0000256" key="2">
    <source>
        <dbReference type="ARBA" id="ARBA00010457"/>
    </source>
</evidence>
<dbReference type="RefSeq" id="WP_041055858.1">
    <property type="nucleotide sequence ID" value="NZ_JXRR01000010.1"/>
</dbReference>
<keyword evidence="12" id="KW-0560">Oxidoreductase</keyword>
<comment type="caution">
    <text evidence="12">The sequence shown here is derived from an EMBL/GenBank/DDBJ whole genome shotgun (WGS) entry which is preliminary data.</text>
</comment>
<dbReference type="InterPro" id="IPR001424">
    <property type="entry name" value="SOD_Cu_Zn_dom"/>
</dbReference>
<feature type="signal peptide" evidence="10">
    <location>
        <begin position="1"/>
        <end position="21"/>
    </location>
</feature>
<feature type="region of interest" description="Disordered" evidence="9">
    <location>
        <begin position="158"/>
        <end position="178"/>
    </location>
</feature>
<evidence type="ECO:0000256" key="8">
    <source>
        <dbReference type="ARBA" id="ARBA00024900"/>
    </source>
</evidence>
<keyword evidence="13" id="KW-1185">Reference proteome</keyword>
<dbReference type="EMBL" id="JXRR01000010">
    <property type="protein sequence ID" value="KIL49075.1"/>
    <property type="molecule type" value="Genomic_DNA"/>
</dbReference>
<keyword evidence="3" id="KW-0479">Metal-binding</keyword>
<reference evidence="12 13" key="1">
    <citation type="submission" date="2015-01" db="EMBL/GenBank/DDBJ databases">
        <title>Jeotgalibacillus campisalis genome sequencing.</title>
        <authorList>
            <person name="Goh K.M."/>
            <person name="Chan K.-G."/>
            <person name="Yaakop A.S."/>
            <person name="Ee R."/>
            <person name="Gan H.M."/>
            <person name="Chan C.S."/>
        </authorList>
    </citation>
    <scope>NUCLEOTIDE SEQUENCE [LARGE SCALE GENOMIC DNA]</scope>
    <source>
        <strain evidence="12 13">SF-57</strain>
    </source>
</reference>
<gene>
    <name evidence="12" type="ORF">KR50_11100</name>
</gene>
<evidence type="ECO:0000313" key="12">
    <source>
        <dbReference type="EMBL" id="KIL49075.1"/>
    </source>
</evidence>
<accession>A0A0C2RFY4</accession>
<dbReference type="PATRIC" id="fig|220754.4.peg.1131"/>
<dbReference type="PROSITE" id="PS51257">
    <property type="entry name" value="PROKAR_LIPOPROTEIN"/>
    <property type="match status" value="1"/>
</dbReference>